<evidence type="ECO:0000256" key="2">
    <source>
        <dbReference type="SAM" id="SignalP"/>
    </source>
</evidence>
<evidence type="ECO:0000313" key="3">
    <source>
        <dbReference type="EMBL" id="MFC3982015.1"/>
    </source>
</evidence>
<feature type="signal peptide" evidence="2">
    <location>
        <begin position="1"/>
        <end position="34"/>
    </location>
</feature>
<evidence type="ECO:0000313" key="4">
    <source>
        <dbReference type="Proteomes" id="UP001595698"/>
    </source>
</evidence>
<reference evidence="4" key="1">
    <citation type="journal article" date="2019" name="Int. J. Syst. Evol. Microbiol.">
        <title>The Global Catalogue of Microorganisms (GCM) 10K type strain sequencing project: providing services to taxonomists for standard genome sequencing and annotation.</title>
        <authorList>
            <consortium name="The Broad Institute Genomics Platform"/>
            <consortium name="The Broad Institute Genome Sequencing Center for Infectious Disease"/>
            <person name="Wu L."/>
            <person name="Ma J."/>
        </authorList>
    </citation>
    <scope>NUCLEOTIDE SEQUENCE [LARGE SCALE GENOMIC DNA]</scope>
    <source>
        <strain evidence="4">TBRC 7912</strain>
    </source>
</reference>
<name>A0ABV8F3H7_9ACTN</name>
<feature type="region of interest" description="Disordered" evidence="1">
    <location>
        <begin position="30"/>
        <end position="60"/>
    </location>
</feature>
<accession>A0ABV8F3H7</accession>
<comment type="caution">
    <text evidence="3">The sequence shown here is derived from an EMBL/GenBank/DDBJ whole genome shotgun (WGS) entry which is preliminary data.</text>
</comment>
<dbReference type="EMBL" id="JBHSBC010000018">
    <property type="protein sequence ID" value="MFC3982015.1"/>
    <property type="molecule type" value="Genomic_DNA"/>
</dbReference>
<evidence type="ECO:0000256" key="1">
    <source>
        <dbReference type="SAM" id="MobiDB-lite"/>
    </source>
</evidence>
<keyword evidence="4" id="KW-1185">Reference proteome</keyword>
<sequence length="986" mass="107751">MRFFRAPRRKAAAIALAAVLSAVFLPSASPQANATTGARSGPGSASAKTSPAPDDPKPYHRVERKESALHKELTGKRADFGPADPLSQAWAKHKISTEEYIDLSLKRVARPGDLPKEYRPAAELPSSAGLALGYALSMHDKKRENANRLIDASGLSVTSEPPQENASASARNAASAWPDCDAGDYSYLFHNFDCKRTLNLSRQINVYYSVDGLKPLDGVPAVDLNTNGVPDAIDTFVGSLSTAWAAYESWGYGWPSKPVHIFFGFDENNNPGLTLPFGDSLEDGVIMILPSDPGPDRYTYLAYHELFHATQYYYLPLLSVIVDLPSVNWWMEATAEWATHRMYNLVNPSAPGWDIYSYALDEFLGNPERAVNASTWPWQAHKRQYGAFLLAQYLTEQTDMDFVRHTWEEIPFDLPISSIAQVVEGYNLQLPILLQGFALANYRLTADVPDLNRFIGSPVGYRDPHATSRWSSELAPWLGRPKRSSEQALAWGRSANGSVEVYPGGTTYLEFTGPSSGQSRLTLQFGAQSIPQIQFRYFLVTWPATAGKPSATPSRWSRLDPREDTSGQVSIAVAPGEVATLIATRTDLAPESGTADSYVNVAQLDWNATMTAETAAQPNNALNTMWTNQATSAKCADWSGGDAVQSTRLPSGKRAWFFSDTFLGDPAKRGAGNETSYIRNSMVVQDGSTLRTVTGGSTCKETDPSTDFWSRYAKTPVGEGGQYWTGDSKVLPTTDSKHEVVKFYYEGTGDQDTRGAYARLPVDALETDNVLQVTPANLDDCSVRPPYPIVWGASLVDDGGYTYIYGWEADGTNAEKSLFLARTSQTTASAFTNQANWNYYAGTGSGGAAQWVESCSAAKPLVPKTEVDFSVIRLNGRFWLVHHTPAAQTPGKIVAVPSSTAWGFGSAQVDLYTPPETQTNPKYAAVYGARVHQNILSDTGKVSISYTVSTSATNVACWARGYYFPDNQYPRFVDVPTTAFFSTTVP</sequence>
<dbReference type="RefSeq" id="WP_386190352.1">
    <property type="nucleotide sequence ID" value="NZ_JBHSBC010000018.1"/>
</dbReference>
<keyword evidence="2" id="KW-0732">Signal</keyword>
<protein>
    <submittedName>
        <fullName evidence="3">Uncharacterized protein</fullName>
    </submittedName>
</protein>
<organism evidence="3 4">
    <name type="scientific">Streptosporangium jomthongense</name>
    <dbReference type="NCBI Taxonomy" id="1193683"/>
    <lineage>
        <taxon>Bacteria</taxon>
        <taxon>Bacillati</taxon>
        <taxon>Actinomycetota</taxon>
        <taxon>Actinomycetes</taxon>
        <taxon>Streptosporangiales</taxon>
        <taxon>Streptosporangiaceae</taxon>
        <taxon>Streptosporangium</taxon>
    </lineage>
</organism>
<proteinExistence type="predicted"/>
<feature type="chain" id="PRO_5046005914" evidence="2">
    <location>
        <begin position="35"/>
        <end position="986"/>
    </location>
</feature>
<gene>
    <name evidence="3" type="ORF">ACFOYY_17870</name>
</gene>
<dbReference type="Proteomes" id="UP001595698">
    <property type="component" value="Unassembled WGS sequence"/>
</dbReference>